<proteinExistence type="predicted"/>
<keyword evidence="1" id="KW-1133">Transmembrane helix</keyword>
<gene>
    <name evidence="2" type="ORF">SAMN02745166_04555</name>
</gene>
<organism evidence="2 3">
    <name type="scientific">Prosthecobacter debontii</name>
    <dbReference type="NCBI Taxonomy" id="48467"/>
    <lineage>
        <taxon>Bacteria</taxon>
        <taxon>Pseudomonadati</taxon>
        <taxon>Verrucomicrobiota</taxon>
        <taxon>Verrucomicrobiia</taxon>
        <taxon>Verrucomicrobiales</taxon>
        <taxon>Verrucomicrobiaceae</taxon>
        <taxon>Prosthecobacter</taxon>
    </lineage>
</organism>
<reference evidence="3" key="1">
    <citation type="submission" date="2017-02" db="EMBL/GenBank/DDBJ databases">
        <authorList>
            <person name="Varghese N."/>
            <person name="Submissions S."/>
        </authorList>
    </citation>
    <scope>NUCLEOTIDE SEQUENCE [LARGE SCALE GENOMIC DNA]</scope>
    <source>
        <strain evidence="3">ATCC 700200</strain>
    </source>
</reference>
<keyword evidence="1" id="KW-0812">Transmembrane</keyword>
<dbReference type="OrthoDB" id="195694at2"/>
<name>A0A1T4YYY5_9BACT</name>
<accession>A0A1T4YYY5</accession>
<evidence type="ECO:0000256" key="1">
    <source>
        <dbReference type="SAM" id="Phobius"/>
    </source>
</evidence>
<dbReference type="Proteomes" id="UP000190774">
    <property type="component" value="Unassembled WGS sequence"/>
</dbReference>
<dbReference type="RefSeq" id="WP_139373432.1">
    <property type="nucleotide sequence ID" value="NZ_FUYE01000021.1"/>
</dbReference>
<feature type="transmembrane region" description="Helical" evidence="1">
    <location>
        <begin position="6"/>
        <end position="30"/>
    </location>
</feature>
<keyword evidence="1" id="KW-0472">Membrane</keyword>
<dbReference type="STRING" id="48467.SAMN02745166_04555"/>
<keyword evidence="3" id="KW-1185">Reference proteome</keyword>
<protein>
    <recommendedName>
        <fullName evidence="4">Zinc-ribbon containing domain-containing protein</fullName>
    </recommendedName>
</protein>
<evidence type="ECO:0000313" key="3">
    <source>
        <dbReference type="Proteomes" id="UP000190774"/>
    </source>
</evidence>
<sequence>MIGIGLAPLVMLVMLIGVTTICSLWFYTFWHEQRRETKRRRIAVLCRICGCTYAIQKKSPAITVCPSCGSRNERGGLPPI</sequence>
<evidence type="ECO:0008006" key="4">
    <source>
        <dbReference type="Google" id="ProtNLM"/>
    </source>
</evidence>
<evidence type="ECO:0000313" key="2">
    <source>
        <dbReference type="EMBL" id="SKB06843.1"/>
    </source>
</evidence>
<dbReference type="EMBL" id="FUYE01000021">
    <property type="protein sequence ID" value="SKB06843.1"/>
    <property type="molecule type" value="Genomic_DNA"/>
</dbReference>
<dbReference type="AlphaFoldDB" id="A0A1T4YYY5"/>